<keyword evidence="4" id="KW-1185">Reference proteome</keyword>
<protein>
    <submittedName>
        <fullName evidence="3">Uncharacterized protein</fullName>
    </submittedName>
</protein>
<dbReference type="Proteomes" id="UP000813427">
    <property type="component" value="Unassembled WGS sequence"/>
</dbReference>
<proteinExistence type="predicted"/>
<keyword evidence="2" id="KW-0472">Membrane</keyword>
<evidence type="ECO:0000313" key="3">
    <source>
        <dbReference type="EMBL" id="KAH7235675.1"/>
    </source>
</evidence>
<dbReference type="EMBL" id="JAGPXF010000007">
    <property type="protein sequence ID" value="KAH7235675.1"/>
    <property type="molecule type" value="Genomic_DNA"/>
</dbReference>
<gene>
    <name evidence="3" type="ORF">BKA59DRAFT_459236</name>
</gene>
<evidence type="ECO:0000313" key="4">
    <source>
        <dbReference type="Proteomes" id="UP000813427"/>
    </source>
</evidence>
<accession>A0A8K0W7D4</accession>
<feature type="region of interest" description="Disordered" evidence="1">
    <location>
        <begin position="287"/>
        <end position="308"/>
    </location>
</feature>
<feature type="region of interest" description="Disordered" evidence="1">
    <location>
        <begin position="107"/>
        <end position="166"/>
    </location>
</feature>
<feature type="compositionally biased region" description="Low complexity" evidence="1">
    <location>
        <begin position="126"/>
        <end position="163"/>
    </location>
</feature>
<sequence length="308" mass="34225">MAPTIPRTYSQSKSSQAIVQYTTYPITEISSIVEIKPKGIKVPDDEGRQEFDHLTLKMYQTRPIGRSTVTRSRPTLIENNDKTSHMIKANLDTSSITSISITLTKPGDPWTTLPGPDEGTTLPWFTDSTATSTTTTAEETASATTTDENPSPTAPEETESPTPKKYRLSGNQIAAAVIGALLGMALILLFGCIAVQYRHKLNRSKPEPKPMYTARRETAAVPEPRSQSYFDVSTPNISRILMAAWPDLLRSRRNPSPRLEPEPEVLIPERPRYPAYVEDAQTFTSSVYSQDSRVQQMPEIPRPPGNYI</sequence>
<dbReference type="OrthoDB" id="5102353at2759"/>
<dbReference type="AlphaFoldDB" id="A0A8K0W7D4"/>
<reference evidence="3" key="1">
    <citation type="journal article" date="2021" name="Nat. Commun.">
        <title>Genetic determinants of endophytism in the Arabidopsis root mycobiome.</title>
        <authorList>
            <person name="Mesny F."/>
            <person name="Miyauchi S."/>
            <person name="Thiergart T."/>
            <person name="Pickel B."/>
            <person name="Atanasova L."/>
            <person name="Karlsson M."/>
            <person name="Huettel B."/>
            <person name="Barry K.W."/>
            <person name="Haridas S."/>
            <person name="Chen C."/>
            <person name="Bauer D."/>
            <person name="Andreopoulos W."/>
            <person name="Pangilinan J."/>
            <person name="LaButti K."/>
            <person name="Riley R."/>
            <person name="Lipzen A."/>
            <person name="Clum A."/>
            <person name="Drula E."/>
            <person name="Henrissat B."/>
            <person name="Kohler A."/>
            <person name="Grigoriev I.V."/>
            <person name="Martin F.M."/>
            <person name="Hacquard S."/>
        </authorList>
    </citation>
    <scope>NUCLEOTIDE SEQUENCE</scope>
    <source>
        <strain evidence="3">MPI-SDFR-AT-0068</strain>
    </source>
</reference>
<name>A0A8K0W7D4_9HYPO</name>
<keyword evidence="2" id="KW-1133">Transmembrane helix</keyword>
<evidence type="ECO:0000256" key="1">
    <source>
        <dbReference type="SAM" id="MobiDB-lite"/>
    </source>
</evidence>
<comment type="caution">
    <text evidence="3">The sequence shown here is derived from an EMBL/GenBank/DDBJ whole genome shotgun (WGS) entry which is preliminary data.</text>
</comment>
<keyword evidence="2" id="KW-0812">Transmembrane</keyword>
<feature type="transmembrane region" description="Helical" evidence="2">
    <location>
        <begin position="173"/>
        <end position="195"/>
    </location>
</feature>
<organism evidence="3 4">
    <name type="scientific">Fusarium tricinctum</name>
    <dbReference type="NCBI Taxonomy" id="61284"/>
    <lineage>
        <taxon>Eukaryota</taxon>
        <taxon>Fungi</taxon>
        <taxon>Dikarya</taxon>
        <taxon>Ascomycota</taxon>
        <taxon>Pezizomycotina</taxon>
        <taxon>Sordariomycetes</taxon>
        <taxon>Hypocreomycetidae</taxon>
        <taxon>Hypocreales</taxon>
        <taxon>Nectriaceae</taxon>
        <taxon>Fusarium</taxon>
        <taxon>Fusarium tricinctum species complex</taxon>
    </lineage>
</organism>
<evidence type="ECO:0000256" key="2">
    <source>
        <dbReference type="SAM" id="Phobius"/>
    </source>
</evidence>